<dbReference type="SUPFAM" id="SSF54928">
    <property type="entry name" value="RNA-binding domain, RBD"/>
    <property type="match status" value="1"/>
</dbReference>
<dbReference type="Gene3D" id="3.30.70.330">
    <property type="match status" value="1"/>
</dbReference>
<feature type="region of interest" description="Disordered" evidence="3">
    <location>
        <begin position="263"/>
        <end position="294"/>
    </location>
</feature>
<evidence type="ECO:0000313" key="6">
    <source>
        <dbReference type="Proteomes" id="UP000095728"/>
    </source>
</evidence>
<dbReference type="SMART" id="SM00360">
    <property type="entry name" value="RRM"/>
    <property type="match status" value="1"/>
</dbReference>
<dbReference type="STRING" id="56408.A0A1E5R1E8"/>
<dbReference type="GO" id="GO:0008143">
    <property type="term" value="F:poly(A) binding"/>
    <property type="evidence" value="ECO:0007669"/>
    <property type="project" value="TreeGrafter"/>
</dbReference>
<name>A0A1E5R1E8_9ASCO</name>
<gene>
    <name evidence="5" type="ORF">AWRI3579_g4037</name>
</gene>
<reference evidence="6" key="1">
    <citation type="journal article" date="2016" name="Genome Announc.">
        <title>Genome sequences of three species of Hanseniaspora isolated from spontaneous wine fermentations.</title>
        <authorList>
            <person name="Sternes P.R."/>
            <person name="Lee D."/>
            <person name="Kutyna D.R."/>
            <person name="Borneman A.R."/>
        </authorList>
    </citation>
    <scope>NUCLEOTIDE SEQUENCE [LARGE SCALE GENOMIC DNA]</scope>
    <source>
        <strain evidence="6">AWRI3579</strain>
    </source>
</reference>
<feature type="compositionally biased region" description="Polar residues" evidence="3">
    <location>
        <begin position="279"/>
        <end position="288"/>
    </location>
</feature>
<dbReference type="Pfam" id="PF00076">
    <property type="entry name" value="RRM_1"/>
    <property type="match status" value="1"/>
</dbReference>
<dbReference type="InterPro" id="IPR000504">
    <property type="entry name" value="RRM_dom"/>
</dbReference>
<sequence>MGTQLSKKQIKSTNYLMKQDIESTEITFGNEAQEDARLLQELREGNNFTSTDPKGEGQSSAKTSSIMGLSREQSKGMNKLVLESLAVTPTVGQQASFYEKNSENLPLVQEMEAAATSVDGYPSIQIPNLQDIAEQDERSVYVGNVDYSCDALDLVNFFKDKVSKIFRVTIVTNKFTGSPMGFAYIELGSVDDVMSAMELNNSTLKDRKLNIKPKRTNFPGFQKTKKNFMSLKGELARSINEVDGKRMFGSEFLKMIENRAKALNKEKRSSRTARPGSFNVGSFSQKNTKSFRFK</sequence>
<evidence type="ECO:0000313" key="5">
    <source>
        <dbReference type="EMBL" id="OEJ80720.1"/>
    </source>
</evidence>
<dbReference type="InterPro" id="IPR012677">
    <property type="entry name" value="Nucleotide-bd_a/b_plait_sf"/>
</dbReference>
<organism evidence="5 6">
    <name type="scientific">Hanseniaspora osmophila</name>
    <dbReference type="NCBI Taxonomy" id="56408"/>
    <lineage>
        <taxon>Eukaryota</taxon>
        <taxon>Fungi</taxon>
        <taxon>Dikarya</taxon>
        <taxon>Ascomycota</taxon>
        <taxon>Saccharomycotina</taxon>
        <taxon>Saccharomycetes</taxon>
        <taxon>Saccharomycodales</taxon>
        <taxon>Saccharomycodaceae</taxon>
        <taxon>Hanseniaspora</taxon>
    </lineage>
</organism>
<keyword evidence="1 2" id="KW-0694">RNA-binding</keyword>
<dbReference type="EMBL" id="LPNM01000011">
    <property type="protein sequence ID" value="OEJ80720.1"/>
    <property type="molecule type" value="Genomic_DNA"/>
</dbReference>
<feature type="compositionally biased region" description="Polar residues" evidence="3">
    <location>
        <begin position="46"/>
        <end position="67"/>
    </location>
</feature>
<feature type="domain" description="RRM" evidence="4">
    <location>
        <begin position="138"/>
        <end position="216"/>
    </location>
</feature>
<comment type="caution">
    <text evidence="5">The sequence shown here is derived from an EMBL/GenBank/DDBJ whole genome shotgun (WGS) entry which is preliminary data.</text>
</comment>
<dbReference type="InParanoid" id="A0A1E5R1E8"/>
<proteinExistence type="predicted"/>
<dbReference type="PANTHER" id="PTHR23236">
    <property type="entry name" value="EUKARYOTIC TRANSLATION INITIATION FACTOR 4B/4H"/>
    <property type="match status" value="1"/>
</dbReference>
<dbReference type="OrthoDB" id="4726at2759"/>
<feature type="region of interest" description="Disordered" evidence="3">
    <location>
        <begin position="46"/>
        <end position="70"/>
    </location>
</feature>
<dbReference type="InterPro" id="IPR035979">
    <property type="entry name" value="RBD_domain_sf"/>
</dbReference>
<keyword evidence="6" id="KW-1185">Reference proteome</keyword>
<protein>
    <submittedName>
        <fullName evidence="5">Embryonic polyadenylate-binding protein 2</fullName>
    </submittedName>
</protein>
<evidence type="ECO:0000256" key="2">
    <source>
        <dbReference type="PROSITE-ProRule" id="PRU00176"/>
    </source>
</evidence>
<dbReference type="PANTHER" id="PTHR23236:SF12">
    <property type="entry name" value="EUKARYOTIC INITIATION FACTOR 4B-RELATED"/>
    <property type="match status" value="1"/>
</dbReference>
<evidence type="ECO:0000256" key="1">
    <source>
        <dbReference type="ARBA" id="ARBA00022884"/>
    </source>
</evidence>
<evidence type="ECO:0000259" key="4">
    <source>
        <dbReference type="PROSITE" id="PS50102"/>
    </source>
</evidence>
<dbReference type="Proteomes" id="UP000095728">
    <property type="component" value="Unassembled WGS sequence"/>
</dbReference>
<evidence type="ECO:0000256" key="3">
    <source>
        <dbReference type="SAM" id="MobiDB-lite"/>
    </source>
</evidence>
<accession>A0A1E5R1E8</accession>
<dbReference type="AlphaFoldDB" id="A0A1E5R1E8"/>
<dbReference type="PROSITE" id="PS50102">
    <property type="entry name" value="RRM"/>
    <property type="match status" value="1"/>
</dbReference>